<evidence type="ECO:0000313" key="1">
    <source>
        <dbReference type="EMBL" id="KAG5609285.1"/>
    </source>
</evidence>
<organism evidence="1 2">
    <name type="scientific">Solanum commersonii</name>
    <name type="common">Commerson's wild potato</name>
    <name type="synonym">Commerson's nightshade</name>
    <dbReference type="NCBI Taxonomy" id="4109"/>
    <lineage>
        <taxon>Eukaryota</taxon>
        <taxon>Viridiplantae</taxon>
        <taxon>Streptophyta</taxon>
        <taxon>Embryophyta</taxon>
        <taxon>Tracheophyta</taxon>
        <taxon>Spermatophyta</taxon>
        <taxon>Magnoliopsida</taxon>
        <taxon>eudicotyledons</taxon>
        <taxon>Gunneridae</taxon>
        <taxon>Pentapetalae</taxon>
        <taxon>asterids</taxon>
        <taxon>lamiids</taxon>
        <taxon>Solanales</taxon>
        <taxon>Solanaceae</taxon>
        <taxon>Solanoideae</taxon>
        <taxon>Solaneae</taxon>
        <taxon>Solanum</taxon>
    </lineage>
</organism>
<reference evidence="1 2" key="1">
    <citation type="submission" date="2020-09" db="EMBL/GenBank/DDBJ databases">
        <title>De no assembly of potato wild relative species, Solanum commersonii.</title>
        <authorList>
            <person name="Cho K."/>
        </authorList>
    </citation>
    <scope>NUCLEOTIDE SEQUENCE [LARGE SCALE GENOMIC DNA]</scope>
    <source>
        <strain evidence="1">LZ3.2</strain>
        <tissue evidence="1">Leaf</tissue>
    </source>
</reference>
<name>A0A9J5ZAC4_SOLCO</name>
<proteinExistence type="predicted"/>
<keyword evidence="2" id="KW-1185">Reference proteome</keyword>
<comment type="caution">
    <text evidence="1">The sequence shown here is derived from an EMBL/GenBank/DDBJ whole genome shotgun (WGS) entry which is preliminary data.</text>
</comment>
<sequence length="71" mass="7988">MSLSTEKQDIDLDFTLDPDLIDQFFTDNSSNTDTAQSSCDIDQLKVNEIEHQQLKIEINDDQKLVGPNDGS</sequence>
<dbReference type="EMBL" id="JACXVP010000004">
    <property type="protein sequence ID" value="KAG5609285.1"/>
    <property type="molecule type" value="Genomic_DNA"/>
</dbReference>
<evidence type="ECO:0000313" key="2">
    <source>
        <dbReference type="Proteomes" id="UP000824120"/>
    </source>
</evidence>
<dbReference type="Proteomes" id="UP000824120">
    <property type="component" value="Chromosome 4"/>
</dbReference>
<dbReference type="AlphaFoldDB" id="A0A9J5ZAC4"/>
<accession>A0A9J5ZAC4</accession>
<protein>
    <submittedName>
        <fullName evidence="1">Uncharacterized protein</fullName>
    </submittedName>
</protein>
<gene>
    <name evidence="1" type="ORF">H5410_020566</name>
</gene>